<dbReference type="PRINTS" id="PR00504">
    <property type="entry name" value="CHROMODOMAIN"/>
</dbReference>
<proteinExistence type="predicted"/>
<evidence type="ECO:0000256" key="2">
    <source>
        <dbReference type="ARBA" id="ARBA00023242"/>
    </source>
</evidence>
<dbReference type="InterPro" id="IPR023779">
    <property type="entry name" value="Chromodomain_CS"/>
</dbReference>
<comment type="subcellular location">
    <subcellularLocation>
        <location evidence="1">Nucleus</location>
    </subcellularLocation>
</comment>
<gene>
    <name evidence="5" type="ORF">GSOID_T00022777001</name>
</gene>
<dbReference type="GO" id="GO:0000792">
    <property type="term" value="C:heterochromatin"/>
    <property type="evidence" value="ECO:0007669"/>
    <property type="project" value="UniProtKB-ARBA"/>
</dbReference>
<organism evidence="5">
    <name type="scientific">Oikopleura dioica</name>
    <name type="common">Tunicate</name>
    <dbReference type="NCBI Taxonomy" id="34765"/>
    <lineage>
        <taxon>Eukaryota</taxon>
        <taxon>Metazoa</taxon>
        <taxon>Chordata</taxon>
        <taxon>Tunicata</taxon>
        <taxon>Appendicularia</taxon>
        <taxon>Copelata</taxon>
        <taxon>Oikopleuridae</taxon>
        <taxon>Oikopleura</taxon>
    </lineage>
</organism>
<dbReference type="PROSITE" id="PS00598">
    <property type="entry name" value="CHROMO_1"/>
    <property type="match status" value="1"/>
</dbReference>
<sequence length="356" mass="41273">MSGTEDEEYEVEIILGKRKRKGGIEYLIKWAGYDNSQNTWEPEENLDCADRINDFEEKNQAKELLKKEKKTRERTKSKEKRKSKRSTRNTLEISEMPKIHEPKIPPLRITGLKRKRSEEIEEEAHLTDQPSLVHFYFNSVIETNLVEIRKGEFAEIRPNPVDTAGQQFVAEFERLYVEPPDSTEEMAEESDSENIEEDPWADPAKIGFNRGFEPLKIHESVQDSDEQVYFVVEWKNSKIIDFVKREECKIKCPKLVCEFYEELMMEMIHEWDGIFDLDSEDENDHLLTCAPASVRSNQEVNLEAGSSGLQETFFSSSEILTKRVFNPKDPLNLEEADSDSPPIMEKLSPAITPTSN</sequence>
<dbReference type="GO" id="GO:0005634">
    <property type="term" value="C:nucleus"/>
    <property type="evidence" value="ECO:0007669"/>
    <property type="project" value="UniProtKB-SubCell"/>
</dbReference>
<dbReference type="InterPro" id="IPR017984">
    <property type="entry name" value="Chromo_dom_subgr"/>
</dbReference>
<feature type="compositionally biased region" description="Basic residues" evidence="3">
    <location>
        <begin position="77"/>
        <end position="87"/>
    </location>
</feature>
<dbReference type="InterPro" id="IPR051219">
    <property type="entry name" value="Heterochromatin_chromo-domain"/>
</dbReference>
<protein>
    <recommendedName>
        <fullName evidence="4">Chromo domain-containing protein</fullName>
    </recommendedName>
</protein>
<dbReference type="SMART" id="SM00298">
    <property type="entry name" value="CHROMO"/>
    <property type="match status" value="1"/>
</dbReference>
<dbReference type="InterPro" id="IPR016197">
    <property type="entry name" value="Chromo-like_dom_sf"/>
</dbReference>
<name>E4YZ68_OIKDI</name>
<dbReference type="InterPro" id="IPR008251">
    <property type="entry name" value="Chromo_shadow_dom"/>
</dbReference>
<dbReference type="CDD" id="cd00024">
    <property type="entry name" value="CD_CSD"/>
    <property type="match status" value="1"/>
</dbReference>
<dbReference type="InterPro" id="IPR023780">
    <property type="entry name" value="Chromo_domain"/>
</dbReference>
<dbReference type="EMBL" id="FN656090">
    <property type="protein sequence ID" value="CBY40746.1"/>
    <property type="molecule type" value="Genomic_DNA"/>
</dbReference>
<dbReference type="AlphaFoldDB" id="E4YZ68"/>
<dbReference type="InterPro" id="IPR000953">
    <property type="entry name" value="Chromo/chromo_shadow_dom"/>
</dbReference>
<dbReference type="Proteomes" id="UP000011014">
    <property type="component" value="Unassembled WGS sequence"/>
</dbReference>
<feature type="domain" description="Chromo" evidence="4">
    <location>
        <begin position="9"/>
        <end position="67"/>
    </location>
</feature>
<feature type="region of interest" description="Disordered" evidence="3">
    <location>
        <begin position="59"/>
        <end position="91"/>
    </location>
</feature>
<feature type="compositionally biased region" description="Basic and acidic residues" evidence="3">
    <location>
        <begin position="59"/>
        <end position="76"/>
    </location>
</feature>
<accession>E4YZ68</accession>
<evidence type="ECO:0000259" key="4">
    <source>
        <dbReference type="PROSITE" id="PS50013"/>
    </source>
</evidence>
<feature type="region of interest" description="Disordered" evidence="3">
    <location>
        <begin position="329"/>
        <end position="356"/>
    </location>
</feature>
<feature type="region of interest" description="Disordered" evidence="3">
    <location>
        <begin position="180"/>
        <end position="200"/>
    </location>
</feature>
<dbReference type="PROSITE" id="PS50013">
    <property type="entry name" value="CHROMO_2"/>
    <property type="match status" value="1"/>
</dbReference>
<evidence type="ECO:0000256" key="1">
    <source>
        <dbReference type="ARBA" id="ARBA00004123"/>
    </source>
</evidence>
<dbReference type="SUPFAM" id="SSF54160">
    <property type="entry name" value="Chromo domain-like"/>
    <property type="match status" value="2"/>
</dbReference>
<evidence type="ECO:0000256" key="3">
    <source>
        <dbReference type="SAM" id="MobiDB-lite"/>
    </source>
</evidence>
<reference evidence="5" key="1">
    <citation type="journal article" date="2010" name="Science">
        <title>Plasticity of animal genome architecture unmasked by rapid evolution of a pelagic tunicate.</title>
        <authorList>
            <person name="Denoeud F."/>
            <person name="Henriet S."/>
            <person name="Mungpakdee S."/>
            <person name="Aury J.M."/>
            <person name="Da Silva C."/>
            <person name="Brinkmann H."/>
            <person name="Mikhaleva J."/>
            <person name="Olsen L.C."/>
            <person name="Jubin C."/>
            <person name="Canestro C."/>
            <person name="Bouquet J.M."/>
            <person name="Danks G."/>
            <person name="Poulain J."/>
            <person name="Campsteijn C."/>
            <person name="Adamski M."/>
            <person name="Cross I."/>
            <person name="Yadetie F."/>
            <person name="Muffato M."/>
            <person name="Louis A."/>
            <person name="Butcher S."/>
            <person name="Tsagkogeorga G."/>
            <person name="Konrad A."/>
            <person name="Singh S."/>
            <person name="Jensen M.F."/>
            <person name="Cong E.H."/>
            <person name="Eikeseth-Otteraa H."/>
            <person name="Noel B."/>
            <person name="Anthouard V."/>
            <person name="Porcel B.M."/>
            <person name="Kachouri-Lafond R."/>
            <person name="Nishino A."/>
            <person name="Ugolini M."/>
            <person name="Chourrout P."/>
            <person name="Nishida H."/>
            <person name="Aasland R."/>
            <person name="Huzurbazar S."/>
            <person name="Westhof E."/>
            <person name="Delsuc F."/>
            <person name="Lehrach H."/>
            <person name="Reinhardt R."/>
            <person name="Weissenbach J."/>
            <person name="Roy S.W."/>
            <person name="Artiguenave F."/>
            <person name="Postlethwait J.H."/>
            <person name="Manak J.R."/>
            <person name="Thompson E.M."/>
            <person name="Jaillon O."/>
            <person name="Du Pasquier L."/>
            <person name="Boudinot P."/>
            <person name="Liberles D.A."/>
            <person name="Volff J.N."/>
            <person name="Philippe H."/>
            <person name="Lenhard B."/>
            <person name="Roest Crollius H."/>
            <person name="Wincker P."/>
            <person name="Chourrout D."/>
        </authorList>
    </citation>
    <scope>NUCLEOTIDE SEQUENCE [LARGE SCALE GENOMIC DNA]</scope>
</reference>
<dbReference type="Pfam" id="PF01393">
    <property type="entry name" value="Chromo_shadow"/>
    <property type="match status" value="1"/>
</dbReference>
<keyword evidence="2" id="KW-0539">Nucleus</keyword>
<dbReference type="Gene3D" id="2.40.50.40">
    <property type="match status" value="2"/>
</dbReference>
<dbReference type="Pfam" id="PF00385">
    <property type="entry name" value="Chromo"/>
    <property type="match status" value="1"/>
</dbReference>
<evidence type="ECO:0000313" key="5">
    <source>
        <dbReference type="EMBL" id="CBY40746.1"/>
    </source>
</evidence>
<dbReference type="PANTHER" id="PTHR22812">
    <property type="entry name" value="CHROMOBOX PROTEIN"/>
    <property type="match status" value="1"/>
</dbReference>
<feature type="compositionally biased region" description="Acidic residues" evidence="3">
    <location>
        <begin position="181"/>
        <end position="200"/>
    </location>
</feature>